<feature type="transmembrane region" description="Helical" evidence="1">
    <location>
        <begin position="201"/>
        <end position="224"/>
    </location>
</feature>
<sequence length="329" mass="34350">MKYVEIVAEASSTQTLIGVADKVRALDVRFGPIGDDGMRQARLLLRDDRVQETLDLAQTLLGAQAQARVIVLPVEAVVPKPELEEEEAEDKAPELRETLLSNVERNCRLDRDVVGLIFLSALVATIGLIEDSPAVVIGAMVIAPLLGPNLALSLGTALGELKLVRQSARTLLVGVLISLAVSIGVGLLWPSSFAGSHELGARTLVGMDSVALALASGAAAALSLTTGLSSVLVGVMVAVALLPPAAAVGLMVGSAHWQDAVGAALLLAVNIVCINLAAKLVFLAKGIHPRKGVEAERARKVTIVYVIGWLITLACLMLAIYAKQVYLSG</sequence>
<feature type="transmembrane region" description="Helical" evidence="1">
    <location>
        <begin position="231"/>
        <end position="254"/>
    </location>
</feature>
<dbReference type="RefSeq" id="WP_173764448.1">
    <property type="nucleotide sequence ID" value="NZ_CP048836.1"/>
</dbReference>
<dbReference type="KEGG" id="azq:G3580_06255"/>
<evidence type="ECO:0000313" key="2">
    <source>
        <dbReference type="EMBL" id="QID17284.1"/>
    </source>
</evidence>
<feature type="transmembrane region" description="Helical" evidence="1">
    <location>
        <begin position="113"/>
        <end position="129"/>
    </location>
</feature>
<feature type="transmembrane region" description="Helical" evidence="1">
    <location>
        <begin position="170"/>
        <end position="189"/>
    </location>
</feature>
<feature type="transmembrane region" description="Helical" evidence="1">
    <location>
        <begin position="260"/>
        <end position="282"/>
    </location>
</feature>
<evidence type="ECO:0000256" key="1">
    <source>
        <dbReference type="SAM" id="Phobius"/>
    </source>
</evidence>
<dbReference type="PANTHER" id="PTHR20992">
    <property type="entry name" value="AT15442P-RELATED"/>
    <property type="match status" value="1"/>
</dbReference>
<gene>
    <name evidence="2" type="ORF">G3580_06255</name>
</gene>
<evidence type="ECO:0000313" key="3">
    <source>
        <dbReference type="Proteomes" id="UP000501991"/>
    </source>
</evidence>
<feature type="transmembrane region" description="Helical" evidence="1">
    <location>
        <begin position="303"/>
        <end position="322"/>
    </location>
</feature>
<feature type="transmembrane region" description="Helical" evidence="1">
    <location>
        <begin position="135"/>
        <end position="158"/>
    </location>
</feature>
<dbReference type="NCBIfam" id="TIGR00341">
    <property type="entry name" value="TIGR00341 family protein"/>
    <property type="match status" value="1"/>
</dbReference>
<name>A0A6C1B4Z7_9RHOO</name>
<keyword evidence="1" id="KW-0812">Transmembrane</keyword>
<dbReference type="Pfam" id="PF04087">
    <property type="entry name" value="DUF389"/>
    <property type="match status" value="1"/>
</dbReference>
<dbReference type="PANTHER" id="PTHR20992:SF9">
    <property type="entry name" value="AT15442P-RELATED"/>
    <property type="match status" value="1"/>
</dbReference>
<dbReference type="Proteomes" id="UP000501991">
    <property type="component" value="Chromosome"/>
</dbReference>
<dbReference type="EMBL" id="CP048836">
    <property type="protein sequence ID" value="QID17284.1"/>
    <property type="molecule type" value="Genomic_DNA"/>
</dbReference>
<keyword evidence="3" id="KW-1185">Reference proteome</keyword>
<dbReference type="InterPro" id="IPR005240">
    <property type="entry name" value="DUF389"/>
</dbReference>
<proteinExistence type="predicted"/>
<accession>A0A6C1B4Z7</accession>
<organism evidence="2 3">
    <name type="scientific">Nitrogeniibacter mangrovi</name>
    <dbReference type="NCBI Taxonomy" id="2016596"/>
    <lineage>
        <taxon>Bacteria</taxon>
        <taxon>Pseudomonadati</taxon>
        <taxon>Pseudomonadota</taxon>
        <taxon>Betaproteobacteria</taxon>
        <taxon>Rhodocyclales</taxon>
        <taxon>Zoogloeaceae</taxon>
        <taxon>Nitrogeniibacter</taxon>
    </lineage>
</organism>
<keyword evidence="1" id="KW-0472">Membrane</keyword>
<dbReference type="AlphaFoldDB" id="A0A6C1B4Z7"/>
<keyword evidence="1" id="KW-1133">Transmembrane helix</keyword>
<protein>
    <submittedName>
        <fullName evidence="2">TIGR00341 family protein</fullName>
    </submittedName>
</protein>
<reference evidence="2 3" key="1">
    <citation type="submission" date="2020-02" db="EMBL/GenBank/DDBJ databases">
        <title>Nitrogenibacter mangrovi gen. nov., sp. nov. isolated from mangrove sediment, a denitrifying betaproteobacterium.</title>
        <authorList>
            <person name="Liao H."/>
            <person name="Tian Y."/>
        </authorList>
    </citation>
    <scope>NUCLEOTIDE SEQUENCE [LARGE SCALE GENOMIC DNA]</scope>
    <source>
        <strain evidence="2 3">M9-3-2</strain>
    </source>
</reference>